<evidence type="ECO:0000313" key="3">
    <source>
        <dbReference type="EMBL" id="KFA69632.1"/>
    </source>
</evidence>
<dbReference type="Proteomes" id="UP000028524">
    <property type="component" value="Unassembled WGS sequence"/>
</dbReference>
<evidence type="ECO:0000313" key="4">
    <source>
        <dbReference type="Proteomes" id="UP000028524"/>
    </source>
</evidence>
<feature type="transmembrane region" description="Helical" evidence="2">
    <location>
        <begin position="242"/>
        <end position="263"/>
    </location>
</feature>
<organism evidence="3 4">
    <name type="scientific">Stachybotrys chlorohalonatus (strain IBT 40285)</name>
    <dbReference type="NCBI Taxonomy" id="1283841"/>
    <lineage>
        <taxon>Eukaryota</taxon>
        <taxon>Fungi</taxon>
        <taxon>Dikarya</taxon>
        <taxon>Ascomycota</taxon>
        <taxon>Pezizomycotina</taxon>
        <taxon>Sordariomycetes</taxon>
        <taxon>Hypocreomycetidae</taxon>
        <taxon>Hypocreales</taxon>
        <taxon>Stachybotryaceae</taxon>
        <taxon>Stachybotrys</taxon>
    </lineage>
</organism>
<keyword evidence="2" id="KW-0472">Membrane</keyword>
<keyword evidence="4" id="KW-1185">Reference proteome</keyword>
<accession>A0A084R097</accession>
<dbReference type="HOGENOM" id="CLU_027100_0_0_1"/>
<feature type="region of interest" description="Disordered" evidence="1">
    <location>
        <begin position="269"/>
        <end position="315"/>
    </location>
</feature>
<evidence type="ECO:0008006" key="5">
    <source>
        <dbReference type="Google" id="ProtNLM"/>
    </source>
</evidence>
<dbReference type="STRING" id="1283841.A0A084R097"/>
<sequence>MSVSRGELQLMSTIHNLLPEFVPRLIASGIYKTIPDTHFFLVEFREMTDDISDCRMFAALLPILRQKCLSPTGKGRVLYRHVRRKPGPFVALEDSWEAFFAKTMIQALDLEIEGKVPSEKLDVLSRALFEKVVPRLLGPLETIPFFEYDVFLTRPNAVRNENDMAQQYSSLPIPAFDPHDPIHTGLQLAPDSSPQVNWDNGKEVVSSHSHAVLPPTYAKVGGAHTFQDDAAPTRRPWYRRTWVIIGAAIAVLVVIGAVVGGVVGTTVGSQASSDEEQNQLEGTDGANPASSTTSSASTLPSETSTSSVASASPTGIAPNSPLVAAAWQVDDNYDVFLAYHDSDGNLAYTTASGLDPVDETSWSNPQRPEPEYPVYGNTPLAMSILPQVPEGTSSSRNIQLEWFFVNETSRINGVNYNAGNSAAGFRYDSINQERFNTLEGSNIAAYWPYILYQRQDNGLDLILHTGGAWQGYNTGLEALAGSNLAIVPVSRNATLIRVSGWWGVLYQAEDGRLCPIVDATTAETTGDLGDLKELWQSSFPSITIPERGPFAAFSVAAPTSSNPDKVNTFVLFQDGDNDFQQVWFDRDEGGWQTSSPQNLRGADQGSPITCVTAPTWAHVQEFGERILGTASELTRCYFHKDGVVVESRLDGLSWTRPVEVSIP</sequence>
<keyword evidence="2" id="KW-1133">Transmembrane helix</keyword>
<keyword evidence="2" id="KW-0812">Transmembrane</keyword>
<gene>
    <name evidence="3" type="ORF">S40285_04067</name>
</gene>
<evidence type="ECO:0000256" key="2">
    <source>
        <dbReference type="SAM" id="Phobius"/>
    </source>
</evidence>
<evidence type="ECO:0000256" key="1">
    <source>
        <dbReference type="SAM" id="MobiDB-lite"/>
    </source>
</evidence>
<dbReference type="AlphaFoldDB" id="A0A084R097"/>
<name>A0A084R097_STAC4</name>
<dbReference type="OrthoDB" id="3800077at2759"/>
<protein>
    <recommendedName>
        <fullName evidence="5">Fucose-specific lectin</fullName>
    </recommendedName>
</protein>
<reference evidence="3 4" key="1">
    <citation type="journal article" date="2014" name="BMC Genomics">
        <title>Comparative genome sequencing reveals chemotype-specific gene clusters in the toxigenic black mold Stachybotrys.</title>
        <authorList>
            <person name="Semeiks J."/>
            <person name="Borek D."/>
            <person name="Otwinowski Z."/>
            <person name="Grishin N.V."/>
        </authorList>
    </citation>
    <scope>NUCLEOTIDE SEQUENCE [LARGE SCALE GENOMIC DNA]</scope>
    <source>
        <strain evidence="3 4">IBT 40285</strain>
    </source>
</reference>
<proteinExistence type="predicted"/>
<dbReference type="Gene3D" id="2.120.10.70">
    <property type="entry name" value="Fucose-specific lectin"/>
    <property type="match status" value="1"/>
</dbReference>
<dbReference type="EMBL" id="KL659387">
    <property type="protein sequence ID" value="KFA69632.1"/>
    <property type="molecule type" value="Genomic_DNA"/>
</dbReference>
<dbReference type="InParanoid" id="A0A084R097"/>
<feature type="compositionally biased region" description="Low complexity" evidence="1">
    <location>
        <begin position="290"/>
        <end position="314"/>
    </location>
</feature>